<dbReference type="PROSITE" id="PS51257">
    <property type="entry name" value="PROKAR_LIPOPROTEIN"/>
    <property type="match status" value="1"/>
</dbReference>
<organism evidence="2 3">
    <name type="scientific">Lutibacter profundi</name>
    <dbReference type="NCBI Taxonomy" id="1622118"/>
    <lineage>
        <taxon>Bacteria</taxon>
        <taxon>Pseudomonadati</taxon>
        <taxon>Bacteroidota</taxon>
        <taxon>Flavobacteriia</taxon>
        <taxon>Flavobacteriales</taxon>
        <taxon>Flavobacteriaceae</taxon>
        <taxon>Lutibacter</taxon>
    </lineage>
</organism>
<gene>
    <name evidence="2" type="ORF">Lupro_03405</name>
</gene>
<dbReference type="STRING" id="1622118.Lupro_03405"/>
<reference evidence="2 3" key="2">
    <citation type="journal article" date="2016" name="Int. J. Syst. Evol. Microbiol.">
        <title>Lutibacter profundi sp. nov., isolated from a deep-sea hydrothermal system on the Arctic Mid-Ocean Ridge and emended description of the genus Lutibacter.</title>
        <authorList>
            <person name="Le Moine Bauer S."/>
            <person name="Roalkvam I."/>
            <person name="Steen I.H."/>
            <person name="Dahle H."/>
        </authorList>
    </citation>
    <scope>NUCLEOTIDE SEQUENCE [LARGE SCALE GENOMIC DNA]</scope>
    <source>
        <strain evidence="2 3">LP1</strain>
    </source>
</reference>
<name>A0A0X8G5F1_9FLAO</name>
<evidence type="ECO:0000256" key="1">
    <source>
        <dbReference type="SAM" id="SignalP"/>
    </source>
</evidence>
<feature type="chain" id="PRO_5007066243" evidence="1">
    <location>
        <begin position="18"/>
        <end position="157"/>
    </location>
</feature>
<feature type="signal peptide" evidence="1">
    <location>
        <begin position="1"/>
        <end position="17"/>
    </location>
</feature>
<reference evidence="3" key="1">
    <citation type="submission" date="2015-12" db="EMBL/GenBank/DDBJ databases">
        <title>Complete genome sequence of Lutibacter profundus strain LP1.</title>
        <authorList>
            <person name="Wissuwa J."/>
            <person name="Le Moine Bauer S."/>
            <person name="Stokke R."/>
            <person name="Dahle H."/>
            <person name="Steen I.H."/>
        </authorList>
    </citation>
    <scope>NUCLEOTIDE SEQUENCE [LARGE SCALE GENOMIC DNA]</scope>
    <source>
        <strain evidence="3">LP1</strain>
    </source>
</reference>
<dbReference type="AlphaFoldDB" id="A0A0X8G5F1"/>
<proteinExistence type="predicted"/>
<accession>A0A0X8G5F1</accession>
<dbReference type="Proteomes" id="UP000059672">
    <property type="component" value="Chromosome"/>
</dbReference>
<dbReference type="KEGG" id="lut:Lupro_03405"/>
<keyword evidence="3" id="KW-1185">Reference proteome</keyword>
<dbReference type="EMBL" id="CP013355">
    <property type="protein sequence ID" value="AMC10354.1"/>
    <property type="molecule type" value="Genomic_DNA"/>
</dbReference>
<evidence type="ECO:0000313" key="2">
    <source>
        <dbReference type="EMBL" id="AMC10354.1"/>
    </source>
</evidence>
<dbReference type="RefSeq" id="WP_068206277.1">
    <property type="nucleotide sequence ID" value="NZ_CP013355.1"/>
</dbReference>
<keyword evidence="1" id="KW-0732">Signal</keyword>
<evidence type="ECO:0000313" key="3">
    <source>
        <dbReference type="Proteomes" id="UP000059672"/>
    </source>
</evidence>
<dbReference type="OrthoDB" id="1417969at2"/>
<sequence>MKKIILLFLTFSLFACNDGDFDVPAFEFTDTVNSCGEYILYKTNSNGTEAIVLTLSPTDLGTIEGEKSIPISTVSSVIYRIFKEGIEANYFCQDIPPATPIVVKELIAESGTINITTTANLTDGVITSYTYEISISNLLFNDTNERILFENFYFGTL</sequence>
<protein>
    <submittedName>
        <fullName evidence="2">Uncharacterized protein</fullName>
    </submittedName>
</protein>